<keyword evidence="2" id="KW-0472">Membrane</keyword>
<evidence type="ECO:0000256" key="2">
    <source>
        <dbReference type="SAM" id="Phobius"/>
    </source>
</evidence>
<dbReference type="AlphaFoldDB" id="A0AAV0AEU6"/>
<keyword evidence="2" id="KW-1133">Transmembrane helix</keyword>
<keyword evidence="4" id="KW-1185">Reference proteome</keyword>
<organism evidence="3 4">
    <name type="scientific">Phakopsora pachyrhizi</name>
    <name type="common">Asian soybean rust disease fungus</name>
    <dbReference type="NCBI Taxonomy" id="170000"/>
    <lineage>
        <taxon>Eukaryota</taxon>
        <taxon>Fungi</taxon>
        <taxon>Dikarya</taxon>
        <taxon>Basidiomycota</taxon>
        <taxon>Pucciniomycotina</taxon>
        <taxon>Pucciniomycetes</taxon>
        <taxon>Pucciniales</taxon>
        <taxon>Phakopsoraceae</taxon>
        <taxon>Phakopsora</taxon>
    </lineage>
</organism>
<keyword evidence="2" id="KW-0812">Transmembrane</keyword>
<proteinExistence type="predicted"/>
<feature type="region of interest" description="Disordered" evidence="1">
    <location>
        <begin position="303"/>
        <end position="337"/>
    </location>
</feature>
<comment type="caution">
    <text evidence="3">The sequence shown here is derived from an EMBL/GenBank/DDBJ whole genome shotgun (WGS) entry which is preliminary data.</text>
</comment>
<evidence type="ECO:0000256" key="1">
    <source>
        <dbReference type="SAM" id="MobiDB-lite"/>
    </source>
</evidence>
<name>A0AAV0AEU6_PHAPC</name>
<gene>
    <name evidence="3" type="ORF">PPACK8108_LOCUS495</name>
</gene>
<feature type="transmembrane region" description="Helical" evidence="2">
    <location>
        <begin position="20"/>
        <end position="40"/>
    </location>
</feature>
<sequence length="389" mass="44325">MKPELSKGVFRTRLKYSQFLTFYFLVLILWTSVCCCGFGAGEMAFTTEARERIDFKPLHEGKNYAWNLIEPTAQVSKKFDLSLPHQKIGAPILRAYNDNEAKGTLHNLSPKPRIVLSRPAPIIKKSRSPNSSLNKAVISDKRNTELPRIIRSSSASLEKKRPMFLSDAEQKILSPKIPKPALAPLDGDSDWKQRLTEAQNKYSNYASVHQDENRELKESYNGEKDDLGSKQELNQGLKKNFLRTDSSVARKIREPLSPRDTFVNFQDDSLKKEFKKIPFTKLPKKSGQDSHLRLSSIKDISERNKGEILEEVSPKPLGKSLDSNSRPNLNDDDDDDYDDFKIDLEETSVILDRIKRNLQAAVDTDDFDFEDSPRKTLGFDQDITKNTGQ</sequence>
<feature type="region of interest" description="Disordered" evidence="1">
    <location>
        <begin position="365"/>
        <end position="389"/>
    </location>
</feature>
<dbReference type="Proteomes" id="UP001153365">
    <property type="component" value="Unassembled WGS sequence"/>
</dbReference>
<feature type="compositionally biased region" description="Basic and acidic residues" evidence="1">
    <location>
        <begin position="209"/>
        <end position="229"/>
    </location>
</feature>
<evidence type="ECO:0000313" key="3">
    <source>
        <dbReference type="EMBL" id="CAH7666158.1"/>
    </source>
</evidence>
<accession>A0AAV0AEU6</accession>
<dbReference type="EMBL" id="CALTRL010000066">
    <property type="protein sequence ID" value="CAH7666158.1"/>
    <property type="molecule type" value="Genomic_DNA"/>
</dbReference>
<feature type="region of interest" description="Disordered" evidence="1">
    <location>
        <begin position="205"/>
        <end position="240"/>
    </location>
</feature>
<reference evidence="3" key="1">
    <citation type="submission" date="2022-06" db="EMBL/GenBank/DDBJ databases">
        <authorList>
            <consortium name="SYNGENTA / RWTH Aachen University"/>
        </authorList>
    </citation>
    <scope>NUCLEOTIDE SEQUENCE</scope>
</reference>
<feature type="non-terminal residue" evidence="3">
    <location>
        <position position="389"/>
    </location>
</feature>
<evidence type="ECO:0000313" key="4">
    <source>
        <dbReference type="Proteomes" id="UP001153365"/>
    </source>
</evidence>
<protein>
    <submittedName>
        <fullName evidence="3">Expressed protein</fullName>
    </submittedName>
</protein>